<dbReference type="GO" id="GO:0046872">
    <property type="term" value="F:metal ion binding"/>
    <property type="evidence" value="ECO:0007669"/>
    <property type="project" value="UniProtKB-KW"/>
</dbReference>
<evidence type="ECO:0000256" key="17">
    <source>
        <dbReference type="ARBA" id="ARBA00047857"/>
    </source>
</evidence>
<reference evidence="19 20" key="1">
    <citation type="submission" date="2016-10" db="EMBL/GenBank/DDBJ databases">
        <title>Complete genome of the TMA-utilizing, human hosted archaeon Methanomethylophilus alvus Gen. nov, sp. nov., strain Mx-05, derived from a pure culture.</title>
        <authorList>
            <person name="Brugere J.-F."/>
            <person name="Ben Hania W."/>
            <person name="Chaudhary P.P."/>
            <person name="Gaci N."/>
            <person name="Borrel G."/>
            <person name="Cao Van Tuat L."/>
            <person name="Fardeau M.-L."/>
            <person name="Harris H.M.B."/>
            <person name="O'Toole P.W."/>
            <person name="Ollivier B."/>
        </authorList>
    </citation>
    <scope>NUCLEOTIDE SEQUENCE [LARGE SCALE GENOMIC DNA]</scope>
    <source>
        <strain evidence="19 20">Mx-05</strain>
    </source>
</reference>
<keyword evidence="11" id="KW-0547">Nucleotide-binding</keyword>
<dbReference type="GO" id="GO:0009231">
    <property type="term" value="P:riboflavin biosynthetic process"/>
    <property type="evidence" value="ECO:0007669"/>
    <property type="project" value="InterPro"/>
</dbReference>
<organism evidence="19 20">
    <name type="scientific">Methanomethylophilus alvi</name>
    <dbReference type="NCBI Taxonomy" id="1291540"/>
    <lineage>
        <taxon>Archaea</taxon>
        <taxon>Methanobacteriati</taxon>
        <taxon>Thermoplasmatota</taxon>
        <taxon>Thermoplasmata</taxon>
        <taxon>Methanomassiliicoccales</taxon>
        <taxon>Methanomethylophilaceae</taxon>
        <taxon>Methanomethylophilus</taxon>
    </lineage>
</organism>
<dbReference type="SUPFAM" id="SSF46785">
    <property type="entry name" value="Winged helix' DNA-binding domain"/>
    <property type="match status" value="1"/>
</dbReference>
<comment type="cofactor">
    <cofactor evidence="1">
        <name>Mg(2+)</name>
        <dbReference type="ChEBI" id="CHEBI:18420"/>
    </cofactor>
</comment>
<dbReference type="InterPro" id="IPR023465">
    <property type="entry name" value="Riboflavin_kinase_dom_sf"/>
</dbReference>
<proteinExistence type="inferred from homology"/>
<name>A0A3G3IEU7_9ARCH</name>
<evidence type="ECO:0000256" key="4">
    <source>
        <dbReference type="ARBA" id="ARBA00006428"/>
    </source>
</evidence>
<evidence type="ECO:0000256" key="12">
    <source>
        <dbReference type="ARBA" id="ARBA00022777"/>
    </source>
</evidence>
<evidence type="ECO:0000256" key="9">
    <source>
        <dbReference type="ARBA" id="ARBA00022679"/>
    </source>
</evidence>
<comment type="pathway">
    <text evidence="3">Cofactor biosynthesis; FMN biosynthesis; FMN from riboflavin (CTP route): step 1/1.</text>
</comment>
<keyword evidence="7" id="KW-0285">Flavoprotein</keyword>
<dbReference type="EMBL" id="CP017686">
    <property type="protein sequence ID" value="AYQ54343.1"/>
    <property type="molecule type" value="Genomic_DNA"/>
</dbReference>
<evidence type="ECO:0000256" key="14">
    <source>
        <dbReference type="ARBA" id="ARBA00029789"/>
    </source>
</evidence>
<evidence type="ECO:0000313" key="20">
    <source>
        <dbReference type="Proteomes" id="UP000273278"/>
    </source>
</evidence>
<evidence type="ECO:0000256" key="5">
    <source>
        <dbReference type="ARBA" id="ARBA00011987"/>
    </source>
</evidence>
<evidence type="ECO:0000256" key="11">
    <source>
        <dbReference type="ARBA" id="ARBA00022741"/>
    </source>
</evidence>
<dbReference type="InterPro" id="IPR036388">
    <property type="entry name" value="WH-like_DNA-bd_sf"/>
</dbReference>
<dbReference type="UniPathway" id="UPA00276">
    <property type="reaction ID" value="UER00929"/>
</dbReference>
<dbReference type="PANTHER" id="PTHR40706:SF1">
    <property type="entry name" value="RIBOFLAVIN KINASE"/>
    <property type="match status" value="1"/>
</dbReference>
<dbReference type="PANTHER" id="PTHR40706">
    <property type="entry name" value="RIBOFLAVIN KINASE"/>
    <property type="match status" value="1"/>
</dbReference>
<dbReference type="InterPro" id="IPR039063">
    <property type="entry name" value="RibK_CTP-dep"/>
</dbReference>
<dbReference type="InterPro" id="IPR036390">
    <property type="entry name" value="WH_DNA-bd_sf"/>
</dbReference>
<evidence type="ECO:0000256" key="13">
    <source>
        <dbReference type="ARBA" id="ARBA00022842"/>
    </source>
</evidence>
<dbReference type="Pfam" id="PF01982">
    <property type="entry name" value="CTP-dep_RFKase"/>
    <property type="match status" value="1"/>
</dbReference>
<evidence type="ECO:0000259" key="18">
    <source>
        <dbReference type="Pfam" id="PF01982"/>
    </source>
</evidence>
<comment type="similarity">
    <text evidence="4">Belongs to the archaeal riboflavin kinase family.</text>
</comment>
<dbReference type="Proteomes" id="UP000273278">
    <property type="component" value="Chromosome"/>
</dbReference>
<keyword evidence="10" id="KW-0479">Metal-binding</keyword>
<sequence>MDDYVAVSSRELGDTLEMSQQSASKRILELLDQGLIVRDLGARKQRIKLTPAGIDALKKEYNEYRRIFELTDHITIHGSVKDGMGEGGYYIGQKGYVDQFVDKLGFKPYSGTLNVCVDKEDVGKLDVIRGTAGIYINGFTDEGRSFGAVIAYKAKIKNIDCAVVVPERSHYVDVIEIICQYHLRRTLSIGTGDRVDVRVSL</sequence>
<evidence type="ECO:0000256" key="2">
    <source>
        <dbReference type="ARBA" id="ARBA00003072"/>
    </source>
</evidence>
<dbReference type="InterPro" id="IPR023602">
    <property type="entry name" value="Riboflavin_kinase_CTP-dep"/>
</dbReference>
<evidence type="ECO:0000256" key="8">
    <source>
        <dbReference type="ARBA" id="ARBA00022643"/>
    </source>
</evidence>
<dbReference type="GO" id="GO:0000166">
    <property type="term" value="F:nucleotide binding"/>
    <property type="evidence" value="ECO:0007669"/>
    <property type="project" value="UniProtKB-KW"/>
</dbReference>
<comment type="function">
    <text evidence="2">Catalyzes the CTP-dependent phosphorylation of riboflavin (vitamin B2) to form flavin mononucleotide (FMN).</text>
</comment>
<keyword evidence="13" id="KW-0460">Magnesium</keyword>
<dbReference type="SUPFAM" id="SSF82114">
    <property type="entry name" value="Riboflavin kinase-like"/>
    <property type="match status" value="1"/>
</dbReference>
<comment type="catalytic activity">
    <reaction evidence="17">
        <text>riboflavin + CTP = CDP + FMN + H(+)</text>
        <dbReference type="Rhea" id="RHEA:25021"/>
        <dbReference type="ChEBI" id="CHEBI:15378"/>
        <dbReference type="ChEBI" id="CHEBI:37563"/>
        <dbReference type="ChEBI" id="CHEBI:57986"/>
        <dbReference type="ChEBI" id="CHEBI:58069"/>
        <dbReference type="ChEBI" id="CHEBI:58210"/>
        <dbReference type="EC" id="2.7.1.161"/>
    </reaction>
</comment>
<evidence type="ECO:0000256" key="1">
    <source>
        <dbReference type="ARBA" id="ARBA00001946"/>
    </source>
</evidence>
<evidence type="ECO:0000256" key="7">
    <source>
        <dbReference type="ARBA" id="ARBA00022630"/>
    </source>
</evidence>
<keyword evidence="9" id="KW-0808">Transferase</keyword>
<accession>A0A3G3IEU7</accession>
<feature type="domain" description="Riboflavin kinase" evidence="18">
    <location>
        <begin position="80"/>
        <end position="199"/>
    </location>
</feature>
<evidence type="ECO:0000256" key="10">
    <source>
        <dbReference type="ARBA" id="ARBA00022723"/>
    </source>
</evidence>
<gene>
    <name evidence="19" type="ORF">BKD89_00715</name>
</gene>
<evidence type="ECO:0000256" key="3">
    <source>
        <dbReference type="ARBA" id="ARBA00005219"/>
    </source>
</evidence>
<keyword evidence="12" id="KW-0418">Kinase</keyword>
<dbReference type="AlphaFoldDB" id="A0A3G3IEU7"/>
<evidence type="ECO:0000256" key="15">
    <source>
        <dbReference type="ARBA" id="ARBA00030544"/>
    </source>
</evidence>
<dbReference type="EC" id="2.7.1.161" evidence="5"/>
<protein>
    <recommendedName>
        <fullName evidence="6">Riboflavin kinase</fullName>
        <ecNumber evidence="5">2.7.1.161</ecNumber>
    </recommendedName>
    <alternativeName>
        <fullName evidence="15">CTP-dependent riboflavin kinase</fullName>
    </alternativeName>
    <alternativeName>
        <fullName evidence="16">CTP:riboflavin 5'-phosphotransferase</fullName>
    </alternativeName>
    <alternativeName>
        <fullName evidence="14">Flavokinase</fullName>
    </alternativeName>
</protein>
<dbReference type="Gene3D" id="2.40.30.30">
    <property type="entry name" value="Riboflavin kinase-like"/>
    <property type="match status" value="1"/>
</dbReference>
<dbReference type="GO" id="GO:0008531">
    <property type="term" value="F:riboflavin kinase activity"/>
    <property type="evidence" value="ECO:0007669"/>
    <property type="project" value="InterPro"/>
</dbReference>
<evidence type="ECO:0000313" key="19">
    <source>
        <dbReference type="EMBL" id="AYQ54343.1"/>
    </source>
</evidence>
<keyword evidence="8" id="KW-0288">FMN</keyword>
<dbReference type="Gene3D" id="1.10.10.10">
    <property type="entry name" value="Winged helix-like DNA-binding domain superfamily/Winged helix DNA-binding domain"/>
    <property type="match status" value="1"/>
</dbReference>
<evidence type="ECO:0000256" key="16">
    <source>
        <dbReference type="ARBA" id="ARBA00033116"/>
    </source>
</evidence>
<dbReference type="GO" id="GO:0009398">
    <property type="term" value="P:FMN biosynthetic process"/>
    <property type="evidence" value="ECO:0007669"/>
    <property type="project" value="UniProtKB-UniPathway"/>
</dbReference>
<evidence type="ECO:0000256" key="6">
    <source>
        <dbReference type="ARBA" id="ARBA00017394"/>
    </source>
</evidence>